<name>A0AAE1H2V8_9NEOP</name>
<reference evidence="2" key="2">
    <citation type="journal article" date="2023" name="BMC Genomics">
        <title>Pest status, molecular evolution, and epigenetic factors derived from the genome assembly of Frankliniella fusca, a thysanopteran phytovirus vector.</title>
        <authorList>
            <person name="Catto M.A."/>
            <person name="Labadie P.E."/>
            <person name="Jacobson A.L."/>
            <person name="Kennedy G.G."/>
            <person name="Srinivasan R."/>
            <person name="Hunt B.G."/>
        </authorList>
    </citation>
    <scope>NUCLEOTIDE SEQUENCE</scope>
    <source>
        <strain evidence="2">PL_HMW_Pooled</strain>
    </source>
</reference>
<dbReference type="GO" id="GO:0007229">
    <property type="term" value="P:integrin-mediated signaling pathway"/>
    <property type="evidence" value="ECO:0007669"/>
    <property type="project" value="UniProtKB-KW"/>
</dbReference>
<evidence type="ECO:0000313" key="2">
    <source>
        <dbReference type="EMBL" id="KAK3913916.1"/>
    </source>
</evidence>
<comment type="caution">
    <text evidence="2">The sequence shown here is derived from an EMBL/GenBank/DDBJ whole genome shotgun (WGS) entry which is preliminary data.</text>
</comment>
<organism evidence="2 3">
    <name type="scientific">Frankliniella fusca</name>
    <dbReference type="NCBI Taxonomy" id="407009"/>
    <lineage>
        <taxon>Eukaryota</taxon>
        <taxon>Metazoa</taxon>
        <taxon>Ecdysozoa</taxon>
        <taxon>Arthropoda</taxon>
        <taxon>Hexapoda</taxon>
        <taxon>Insecta</taxon>
        <taxon>Pterygota</taxon>
        <taxon>Neoptera</taxon>
        <taxon>Paraneoptera</taxon>
        <taxon>Thysanoptera</taxon>
        <taxon>Terebrantia</taxon>
        <taxon>Thripoidea</taxon>
        <taxon>Thripidae</taxon>
        <taxon>Frankliniella</taxon>
    </lineage>
</organism>
<keyword evidence="2" id="KW-0401">Integrin</keyword>
<proteinExistence type="predicted"/>
<gene>
    <name evidence="2" type="ORF">KUF71_023334</name>
</gene>
<reference evidence="2" key="1">
    <citation type="submission" date="2021-07" db="EMBL/GenBank/DDBJ databases">
        <authorList>
            <person name="Catto M.A."/>
            <person name="Jacobson A."/>
            <person name="Kennedy G."/>
            <person name="Labadie P."/>
            <person name="Hunt B.G."/>
            <person name="Srinivasan R."/>
        </authorList>
    </citation>
    <scope>NUCLEOTIDE SEQUENCE</scope>
    <source>
        <strain evidence="2">PL_HMW_Pooled</strain>
        <tissue evidence="2">Head</tissue>
    </source>
</reference>
<feature type="region of interest" description="Disordered" evidence="1">
    <location>
        <begin position="90"/>
        <end position="110"/>
    </location>
</feature>
<dbReference type="AlphaFoldDB" id="A0AAE1H2V8"/>
<accession>A0AAE1H2V8</accession>
<sequence>MKRFAFDEEKILLPARMLLKFKHISGTTICPRIFQNYEVYKNISEVFPPTERPTFTFTFAVRFGFQLSSAAKVARWFELLQTTPSAPLSRPESGFVSGAQSGDLAGSEVPADADADVDATTDALAVSDALSRLPARKRNKLFKLKLGRNVTF</sequence>
<evidence type="ECO:0000256" key="1">
    <source>
        <dbReference type="SAM" id="MobiDB-lite"/>
    </source>
</evidence>
<dbReference type="Proteomes" id="UP001219518">
    <property type="component" value="Unassembled WGS sequence"/>
</dbReference>
<dbReference type="EMBL" id="JAHWGI010000346">
    <property type="protein sequence ID" value="KAK3913916.1"/>
    <property type="molecule type" value="Genomic_DNA"/>
</dbReference>
<keyword evidence="3" id="KW-1185">Reference proteome</keyword>
<evidence type="ECO:0000313" key="3">
    <source>
        <dbReference type="Proteomes" id="UP001219518"/>
    </source>
</evidence>
<protein>
    <submittedName>
        <fullName evidence="2">Integrin alpha-11</fullName>
    </submittedName>
</protein>